<evidence type="ECO:0000256" key="2">
    <source>
        <dbReference type="SAM" id="MobiDB-lite"/>
    </source>
</evidence>
<sequence length="295" mass="34406">MTLPIVRDPTIILTNYLSYTPWLLQLKIRCNSLDLWSKVDPNSTEEATPKPTKPKLPHVSEYELPPNLRNNRNHAPTASDLTEDGITAYKNDVESYKMQLEAYKLDDKEYREEKINMDKIVMFIQSTVSPHLMRNCCQPGEPARQWIRSLMETVGVDEEEERERARIRYLNALKPMRQASNWDTWLAEYDNAATEAETEKVAEVHQVNDVKRDFLAAVMKVAPSWETSFQEVGRRDKSINRKEMMKRFREHMSHHHPKRQLNGAFADHPPDRYEATAEAYSGIRFWNGGQRPVTC</sequence>
<keyword evidence="1" id="KW-0175">Coiled coil</keyword>
<evidence type="ECO:0000313" key="3">
    <source>
        <dbReference type="EMBL" id="PVH92099.1"/>
    </source>
</evidence>
<proteinExistence type="predicted"/>
<reference evidence="3 4" key="1">
    <citation type="journal article" date="2018" name="Sci. Rep.">
        <title>Comparative genomics provides insights into the lifestyle and reveals functional heterogeneity of dark septate endophytic fungi.</title>
        <authorList>
            <person name="Knapp D.G."/>
            <person name="Nemeth J.B."/>
            <person name="Barry K."/>
            <person name="Hainaut M."/>
            <person name="Henrissat B."/>
            <person name="Johnson J."/>
            <person name="Kuo A."/>
            <person name="Lim J.H.P."/>
            <person name="Lipzen A."/>
            <person name="Nolan M."/>
            <person name="Ohm R.A."/>
            <person name="Tamas L."/>
            <person name="Grigoriev I.V."/>
            <person name="Spatafora J.W."/>
            <person name="Nagy L.G."/>
            <person name="Kovacs G.M."/>
        </authorList>
    </citation>
    <scope>NUCLEOTIDE SEQUENCE [LARGE SCALE GENOMIC DNA]</scope>
    <source>
        <strain evidence="3 4">DSE2036</strain>
    </source>
</reference>
<feature type="compositionally biased region" description="Polar residues" evidence="2">
    <location>
        <begin position="68"/>
        <end position="80"/>
    </location>
</feature>
<dbReference type="Proteomes" id="UP000244855">
    <property type="component" value="Unassembled WGS sequence"/>
</dbReference>
<dbReference type="EMBL" id="KZ805723">
    <property type="protein sequence ID" value="PVH92099.1"/>
    <property type="molecule type" value="Genomic_DNA"/>
</dbReference>
<dbReference type="AlphaFoldDB" id="A0A2V1D3A6"/>
<gene>
    <name evidence="3" type="ORF">DM02DRAFT_701515</name>
</gene>
<dbReference type="STRING" id="97972.A0A2V1D3A6"/>
<feature type="region of interest" description="Disordered" evidence="2">
    <location>
        <begin position="64"/>
        <end position="83"/>
    </location>
</feature>
<accession>A0A2V1D3A6</accession>
<evidence type="ECO:0000313" key="4">
    <source>
        <dbReference type="Proteomes" id="UP000244855"/>
    </source>
</evidence>
<dbReference type="OrthoDB" id="3711801at2759"/>
<name>A0A2V1D3A6_9PLEO</name>
<keyword evidence="4" id="KW-1185">Reference proteome</keyword>
<feature type="coiled-coil region" evidence="1">
    <location>
        <begin position="86"/>
        <end position="113"/>
    </location>
</feature>
<organism evidence="3 4">
    <name type="scientific">Periconia macrospinosa</name>
    <dbReference type="NCBI Taxonomy" id="97972"/>
    <lineage>
        <taxon>Eukaryota</taxon>
        <taxon>Fungi</taxon>
        <taxon>Dikarya</taxon>
        <taxon>Ascomycota</taxon>
        <taxon>Pezizomycotina</taxon>
        <taxon>Dothideomycetes</taxon>
        <taxon>Pleosporomycetidae</taxon>
        <taxon>Pleosporales</taxon>
        <taxon>Massarineae</taxon>
        <taxon>Periconiaceae</taxon>
        <taxon>Periconia</taxon>
    </lineage>
</organism>
<evidence type="ECO:0000256" key="1">
    <source>
        <dbReference type="SAM" id="Coils"/>
    </source>
</evidence>
<protein>
    <submittedName>
        <fullName evidence="3">Uncharacterized protein</fullName>
    </submittedName>
</protein>